<feature type="compositionally biased region" description="Polar residues" evidence="6">
    <location>
        <begin position="84"/>
        <end position="93"/>
    </location>
</feature>
<evidence type="ECO:0000256" key="4">
    <source>
        <dbReference type="ARBA" id="ARBA00023043"/>
    </source>
</evidence>
<proteinExistence type="predicted"/>
<sequence length="341" mass="38784">MCYAGSPLAKGTPLKESRPKVLDDDLTALKAQWDLGFGTIRGRIHCRQCDEEFPSTQLASHRCAPRFGPPTTCLPTPPDDWGLRSSSFPTSTRPDWDPCTDPSVPPTPHHRRGSWIPQPIPSVSPRSAQPRNKASGAKTRTSAPPGTGGWWDDPWGNAEFFARCEAKWGAWRKTDTASDDVLTDSDEEPPLRSTPHTPRQKPRGNHHRQQQQGQQQRPSPQAQEKKWKRVVSKDQQQRNVEALWRQHEVQFERFLQQTPSSVAYSAVPWPETAQEPDLMKEYLEASRPSDPTRHQQLVRQLTMRWHPDKFLQQFGPRLAPSDRERILAKVTHVFQVIGSAK</sequence>
<comment type="subcellular location">
    <subcellularLocation>
        <location evidence="1">Nucleus</location>
    </subcellularLocation>
</comment>
<dbReference type="GO" id="GO:0043124">
    <property type="term" value="P:negative regulation of canonical NF-kappaB signal transduction"/>
    <property type="evidence" value="ECO:0007669"/>
    <property type="project" value="InterPro"/>
</dbReference>
<dbReference type="PANTHER" id="PTHR15263">
    <property type="entry name" value="I-KAPPA-B-LIKE PROTEIN IKBL"/>
    <property type="match status" value="1"/>
</dbReference>
<evidence type="ECO:0000256" key="5">
    <source>
        <dbReference type="ARBA" id="ARBA00023242"/>
    </source>
</evidence>
<gene>
    <name evidence="7" type="ORF">EGYM00392_LOCUS2064</name>
</gene>
<evidence type="ECO:0000256" key="2">
    <source>
        <dbReference type="ARBA" id="ARBA00022553"/>
    </source>
</evidence>
<dbReference type="GO" id="GO:0005634">
    <property type="term" value="C:nucleus"/>
    <property type="evidence" value="ECO:0007669"/>
    <property type="project" value="UniProtKB-SubCell"/>
</dbReference>
<evidence type="ECO:0000256" key="1">
    <source>
        <dbReference type="ARBA" id="ARBA00004123"/>
    </source>
</evidence>
<evidence type="ECO:0008006" key="8">
    <source>
        <dbReference type="Google" id="ProtNLM"/>
    </source>
</evidence>
<accession>A0A7S1N1Y1</accession>
<keyword evidence="5" id="KW-0539">Nucleus</keyword>
<keyword evidence="4" id="KW-0040">ANK repeat</keyword>
<organism evidence="7">
    <name type="scientific">Eutreptiella gymnastica</name>
    <dbReference type="NCBI Taxonomy" id="73025"/>
    <lineage>
        <taxon>Eukaryota</taxon>
        <taxon>Discoba</taxon>
        <taxon>Euglenozoa</taxon>
        <taxon>Euglenida</taxon>
        <taxon>Spirocuta</taxon>
        <taxon>Euglenophyceae</taxon>
        <taxon>Eutreptiales</taxon>
        <taxon>Eutreptiaceae</taxon>
        <taxon>Eutreptiella</taxon>
    </lineage>
</organism>
<dbReference type="PANTHER" id="PTHR15263:SF1">
    <property type="entry name" value="NF-KAPPA-B INHIBITOR-LIKE PROTEIN 1"/>
    <property type="match status" value="1"/>
</dbReference>
<name>A0A7S1N1Y1_9EUGL</name>
<feature type="compositionally biased region" description="Low complexity" evidence="6">
    <location>
        <begin position="210"/>
        <end position="222"/>
    </location>
</feature>
<dbReference type="EMBL" id="HBGA01005886">
    <property type="protein sequence ID" value="CAD8991021.1"/>
    <property type="molecule type" value="Transcribed_RNA"/>
</dbReference>
<keyword evidence="3" id="KW-0677">Repeat</keyword>
<feature type="compositionally biased region" description="Acidic residues" evidence="6">
    <location>
        <begin position="177"/>
        <end position="188"/>
    </location>
</feature>
<evidence type="ECO:0000313" key="7">
    <source>
        <dbReference type="EMBL" id="CAD8991021.1"/>
    </source>
</evidence>
<reference evidence="7" key="1">
    <citation type="submission" date="2021-01" db="EMBL/GenBank/DDBJ databases">
        <authorList>
            <person name="Corre E."/>
            <person name="Pelletier E."/>
            <person name="Niang G."/>
            <person name="Scheremetjew M."/>
            <person name="Finn R."/>
            <person name="Kale V."/>
            <person name="Holt S."/>
            <person name="Cochrane G."/>
            <person name="Meng A."/>
            <person name="Brown T."/>
            <person name="Cohen L."/>
        </authorList>
    </citation>
    <scope>NUCLEOTIDE SEQUENCE</scope>
    <source>
        <strain evidence="7">NIES-381</strain>
    </source>
</reference>
<evidence type="ECO:0000256" key="6">
    <source>
        <dbReference type="SAM" id="MobiDB-lite"/>
    </source>
</evidence>
<protein>
    <recommendedName>
        <fullName evidence="8">NF-kappa-B inhibitor-like protein 1</fullName>
    </recommendedName>
</protein>
<dbReference type="InterPro" id="IPR038753">
    <property type="entry name" value="NFKBIL1"/>
</dbReference>
<dbReference type="AlphaFoldDB" id="A0A7S1N1Y1"/>
<evidence type="ECO:0000256" key="3">
    <source>
        <dbReference type="ARBA" id="ARBA00022737"/>
    </source>
</evidence>
<feature type="compositionally biased region" description="Basic residues" evidence="6">
    <location>
        <begin position="198"/>
        <end position="209"/>
    </location>
</feature>
<feature type="region of interest" description="Disordered" evidence="6">
    <location>
        <begin position="67"/>
        <end position="154"/>
    </location>
</feature>
<feature type="compositionally biased region" description="Polar residues" evidence="6">
    <location>
        <begin position="124"/>
        <end position="142"/>
    </location>
</feature>
<keyword evidence="2" id="KW-0597">Phosphoprotein</keyword>
<feature type="region of interest" description="Disordered" evidence="6">
    <location>
        <begin position="174"/>
        <end position="233"/>
    </location>
</feature>